<dbReference type="GO" id="GO:0005886">
    <property type="term" value="C:plasma membrane"/>
    <property type="evidence" value="ECO:0007669"/>
    <property type="project" value="InterPro"/>
</dbReference>
<reference evidence="2 3" key="1">
    <citation type="submission" date="2019-06" db="EMBL/GenBank/DDBJ databases">
        <title>Pseudomonas bimorpha sp. nov. isolated from bovine raw milk and skim milk concentrate.</title>
        <authorList>
            <person name="Hofmann K."/>
            <person name="Huptas C."/>
            <person name="Doll E."/>
            <person name="Scherer S."/>
            <person name="Wenning M."/>
        </authorList>
    </citation>
    <scope>NUCLEOTIDE SEQUENCE [LARGE SCALE GENOMIC DNA]</scope>
    <source>
        <strain evidence="2 3">DSM 17835</strain>
    </source>
</reference>
<evidence type="ECO:0000313" key="3">
    <source>
        <dbReference type="Proteomes" id="UP000317951"/>
    </source>
</evidence>
<keyword evidence="1" id="KW-1133">Transmembrane helix</keyword>
<sequence length="151" mass="16029">MGRHVRCHWLFTSIQSRCTQWFANVSYRTAAALFCIVTGWSSGPGFVTIVSVMCSLFATRADPVAGGIGFMSGAACAAVAAALCNFVLLPAVSDFAMLAVITGGFMFAAGLAMRHPRTAAPGASFAIIFWSLSHRKTHRRCSTLPVSSMVC</sequence>
<feature type="transmembrane region" description="Helical" evidence="1">
    <location>
        <begin position="95"/>
        <end position="113"/>
    </location>
</feature>
<accession>A0A5C5QEV0</accession>
<dbReference type="EMBL" id="VFET01000011">
    <property type="protein sequence ID" value="TWS03833.1"/>
    <property type="molecule type" value="Genomic_DNA"/>
</dbReference>
<gene>
    <name evidence="2" type="ORF">FIV36_14985</name>
</gene>
<dbReference type="Proteomes" id="UP000317951">
    <property type="component" value="Unassembled WGS sequence"/>
</dbReference>
<comment type="caution">
    <text evidence="2">The sequence shown here is derived from an EMBL/GenBank/DDBJ whole genome shotgun (WGS) entry which is preliminary data.</text>
</comment>
<proteinExistence type="predicted"/>
<dbReference type="AlphaFoldDB" id="A0A5C5QEV0"/>
<evidence type="ECO:0000313" key="2">
    <source>
        <dbReference type="EMBL" id="TWS03833.1"/>
    </source>
</evidence>
<evidence type="ECO:0000256" key="1">
    <source>
        <dbReference type="SAM" id="Phobius"/>
    </source>
</evidence>
<dbReference type="OrthoDB" id="9807111at2"/>
<dbReference type="Pfam" id="PF04632">
    <property type="entry name" value="FUSC"/>
    <property type="match status" value="1"/>
</dbReference>
<feature type="transmembrane region" description="Helical" evidence="1">
    <location>
        <begin position="70"/>
        <end position="89"/>
    </location>
</feature>
<keyword evidence="1" id="KW-0812">Transmembrane</keyword>
<dbReference type="GO" id="GO:0022857">
    <property type="term" value="F:transmembrane transporter activity"/>
    <property type="evidence" value="ECO:0007669"/>
    <property type="project" value="InterPro"/>
</dbReference>
<keyword evidence="1" id="KW-0472">Membrane</keyword>
<organism evidence="2 3">
    <name type="scientific">Pseudomonas extremaustralis</name>
    <dbReference type="NCBI Taxonomy" id="359110"/>
    <lineage>
        <taxon>Bacteria</taxon>
        <taxon>Pseudomonadati</taxon>
        <taxon>Pseudomonadota</taxon>
        <taxon>Gammaproteobacteria</taxon>
        <taxon>Pseudomonadales</taxon>
        <taxon>Pseudomonadaceae</taxon>
        <taxon>Pseudomonas</taxon>
    </lineage>
</organism>
<feature type="transmembrane region" description="Helical" evidence="1">
    <location>
        <begin position="31"/>
        <end position="58"/>
    </location>
</feature>
<name>A0A5C5QEV0_9PSED</name>
<protein>
    <submittedName>
        <fullName evidence="2">Uncharacterized protein</fullName>
    </submittedName>
</protein>
<dbReference type="InterPro" id="IPR006726">
    <property type="entry name" value="PHBA_efflux_AaeB/fusaric-R"/>
</dbReference>